<name>A0A1M5P4X2_9GAMM</name>
<proteinExistence type="predicted"/>
<sequence>MDVTSIGEVYAVYPSRLFQAMKVKAFFGF</sequence>
<reference evidence="1 2" key="1">
    <citation type="submission" date="2016-11" db="EMBL/GenBank/DDBJ databases">
        <authorList>
            <person name="Jaros S."/>
            <person name="Januszkiewicz K."/>
            <person name="Wedrychowicz H."/>
        </authorList>
    </citation>
    <scope>NUCLEOTIDE SEQUENCE [LARGE SCALE GENOMIC DNA]</scope>
    <source>
        <strain evidence="1 2">DSM 18231</strain>
    </source>
</reference>
<dbReference type="AlphaFoldDB" id="A0A1M5P4X2"/>
<organism evidence="1 2">
    <name type="scientific">Stutzerimonas xanthomarina DSM 18231</name>
    <dbReference type="NCBI Taxonomy" id="1403346"/>
    <lineage>
        <taxon>Bacteria</taxon>
        <taxon>Pseudomonadati</taxon>
        <taxon>Pseudomonadota</taxon>
        <taxon>Gammaproteobacteria</taxon>
        <taxon>Pseudomonadales</taxon>
        <taxon>Pseudomonadaceae</taxon>
        <taxon>Stutzerimonas</taxon>
    </lineage>
</organism>
<accession>A0A1M5P4X2</accession>
<evidence type="ECO:0000313" key="2">
    <source>
        <dbReference type="Proteomes" id="UP000184000"/>
    </source>
</evidence>
<protein>
    <submittedName>
        <fullName evidence="1">Uncharacterized protein</fullName>
    </submittedName>
</protein>
<evidence type="ECO:0000313" key="1">
    <source>
        <dbReference type="EMBL" id="SHG96253.1"/>
    </source>
</evidence>
<dbReference type="EMBL" id="FQXA01000003">
    <property type="protein sequence ID" value="SHG96253.1"/>
    <property type="molecule type" value="Genomic_DNA"/>
</dbReference>
<dbReference type="Proteomes" id="UP000184000">
    <property type="component" value="Unassembled WGS sequence"/>
</dbReference>
<gene>
    <name evidence="1" type="ORF">SAMN02744645_1950</name>
</gene>